<keyword evidence="4 7" id="KW-0560">Oxidoreductase</keyword>
<sequence length="515" mass="55811">MELISLLALLLSICSVLLFFFVRASSSSSSSKSPFAHRGSLPPGPRPLPIVGSLLELGDSPHRAFARLAACHGPLISLRLGRVTTVVASSPDAARDVLQKHDAAFSARSVPDAVRALSHHRSSVAWLPPARRWRRLRGVCTAELFAPQRLDAQKSLRRDKIRELRDYVSDCSASSSAVDVGRAAFATSLNLLSRTIFSVDLVDLRSGSSSGEFKAAVEEIMVVAGTPNISDFFPGVAALDLQGKRRRMAVLLGKLHRIFDEQIDRRLRSTADAGESPAQDFLSVLLKCRIQEDDGPPTELDRPALRSLFTDLFVAGSDTSSNTVEWAMAELLRSPRSMAAAREELARVIGPRREVEESDVAQLPYLQAVVKEALRLHPPVPLLLPRRAVTDVEVGGCTIPADAQVLVNLWAIGRDPAVWARPEEFAPERFLNDAARDKDFRGKDFDLLPFGAGRRICPGLPLAARMVHLMLAALLHGFDWTLPDGGGGGGGVDMTEKFGVTLAKAVPLRAMAAPA</sequence>
<keyword evidence="2 6" id="KW-0479">Metal-binding</keyword>
<dbReference type="InterPro" id="IPR001128">
    <property type="entry name" value="Cyt_P450"/>
</dbReference>
<dbReference type="GO" id="GO:0006952">
    <property type="term" value="P:defense response"/>
    <property type="evidence" value="ECO:0007669"/>
    <property type="project" value="UniProtKB-KW"/>
</dbReference>
<dbReference type="SUPFAM" id="SSF48264">
    <property type="entry name" value="Cytochrome P450"/>
    <property type="match status" value="1"/>
</dbReference>
<dbReference type="FunFam" id="1.10.630.10:FF:000007">
    <property type="entry name" value="Cytochrome P450 76C4"/>
    <property type="match status" value="1"/>
</dbReference>
<dbReference type="Pfam" id="PF00067">
    <property type="entry name" value="p450"/>
    <property type="match status" value="1"/>
</dbReference>
<reference evidence="9" key="1">
    <citation type="submission" date="2020-07" db="EMBL/GenBank/DDBJ databases">
        <authorList>
            <person name="Lin J."/>
        </authorList>
    </citation>
    <scope>NUCLEOTIDE SEQUENCE</scope>
</reference>
<evidence type="ECO:0000256" key="6">
    <source>
        <dbReference type="PIRSR" id="PIRSR602401-1"/>
    </source>
</evidence>
<evidence type="ECO:0008006" key="10">
    <source>
        <dbReference type="Google" id="ProtNLM"/>
    </source>
</evidence>
<feature type="signal peptide" evidence="8">
    <location>
        <begin position="1"/>
        <end position="24"/>
    </location>
</feature>
<comment type="cofactor">
    <cofactor evidence="6">
        <name>heme</name>
        <dbReference type="ChEBI" id="CHEBI:30413"/>
    </cofactor>
</comment>
<dbReference type="InterPro" id="IPR017972">
    <property type="entry name" value="Cyt_P450_CS"/>
</dbReference>
<dbReference type="AlphaFoldDB" id="A0A6V7QVA1"/>
<dbReference type="PANTHER" id="PTHR47950:SF48">
    <property type="entry name" value="CYTOCHROME P450 FAMILY PROTEIN, EXPRESSED"/>
    <property type="match status" value="1"/>
</dbReference>
<evidence type="ECO:0000256" key="4">
    <source>
        <dbReference type="ARBA" id="ARBA00023002"/>
    </source>
</evidence>
<dbReference type="GO" id="GO:0016709">
    <property type="term" value="F:oxidoreductase activity, acting on paired donors, with incorporation or reduction of molecular oxygen, NAD(P)H as one donor, and incorporation of one atom of oxygen"/>
    <property type="evidence" value="ECO:0007669"/>
    <property type="project" value="UniProtKB-ARBA"/>
</dbReference>
<dbReference type="PROSITE" id="PS00086">
    <property type="entry name" value="CYTOCHROME_P450"/>
    <property type="match status" value="1"/>
</dbReference>
<keyword evidence="3" id="KW-0611">Plant defense</keyword>
<evidence type="ECO:0000256" key="5">
    <source>
        <dbReference type="ARBA" id="ARBA00023004"/>
    </source>
</evidence>
<evidence type="ECO:0000313" key="9">
    <source>
        <dbReference type="EMBL" id="CAD1847103.1"/>
    </source>
</evidence>
<proteinExistence type="inferred from homology"/>
<accession>A0A6V7QVA1</accession>
<keyword evidence="8" id="KW-0732">Signal</keyword>
<evidence type="ECO:0000256" key="3">
    <source>
        <dbReference type="ARBA" id="ARBA00022821"/>
    </source>
</evidence>
<dbReference type="PRINTS" id="PR00385">
    <property type="entry name" value="P450"/>
</dbReference>
<dbReference type="Gene3D" id="1.10.630.10">
    <property type="entry name" value="Cytochrome P450"/>
    <property type="match status" value="1"/>
</dbReference>
<keyword evidence="5 6" id="KW-0408">Iron</keyword>
<evidence type="ECO:0000256" key="8">
    <source>
        <dbReference type="SAM" id="SignalP"/>
    </source>
</evidence>
<name>A0A6V7QVA1_ANACO</name>
<gene>
    <name evidence="9" type="ORF">CB5_LOCUS30314</name>
</gene>
<evidence type="ECO:0000256" key="1">
    <source>
        <dbReference type="ARBA" id="ARBA00010617"/>
    </source>
</evidence>
<feature type="binding site" description="axial binding residue" evidence="6">
    <location>
        <position position="457"/>
    </location>
    <ligand>
        <name>heme</name>
        <dbReference type="ChEBI" id="CHEBI:30413"/>
    </ligand>
    <ligandPart>
        <name>Fe</name>
        <dbReference type="ChEBI" id="CHEBI:18248"/>
    </ligandPart>
</feature>
<evidence type="ECO:0000256" key="2">
    <source>
        <dbReference type="ARBA" id="ARBA00022723"/>
    </source>
</evidence>
<evidence type="ECO:0000256" key="7">
    <source>
        <dbReference type="RuleBase" id="RU000461"/>
    </source>
</evidence>
<dbReference type="GO" id="GO:0051502">
    <property type="term" value="P:diterpene phytoalexin biosynthetic process"/>
    <property type="evidence" value="ECO:0007669"/>
    <property type="project" value="UniProtKB-ARBA"/>
</dbReference>
<keyword evidence="7" id="KW-0503">Monooxygenase</keyword>
<dbReference type="GO" id="GO:0005506">
    <property type="term" value="F:iron ion binding"/>
    <property type="evidence" value="ECO:0007669"/>
    <property type="project" value="InterPro"/>
</dbReference>
<dbReference type="EMBL" id="CAJEUB010000035">
    <property type="protein sequence ID" value="CAD1847103.1"/>
    <property type="molecule type" value="Genomic_DNA"/>
</dbReference>
<dbReference type="PRINTS" id="PR00463">
    <property type="entry name" value="EP450I"/>
</dbReference>
<dbReference type="GO" id="GO:0020037">
    <property type="term" value="F:heme binding"/>
    <property type="evidence" value="ECO:0007669"/>
    <property type="project" value="InterPro"/>
</dbReference>
<dbReference type="CDD" id="cd11073">
    <property type="entry name" value="CYP76-like"/>
    <property type="match status" value="1"/>
</dbReference>
<dbReference type="PANTHER" id="PTHR47950">
    <property type="entry name" value="CYTOCHROME P450, FAMILY 76, SUBFAMILY C, POLYPEPTIDE 5-RELATED"/>
    <property type="match status" value="1"/>
</dbReference>
<keyword evidence="6 7" id="KW-0349">Heme</keyword>
<protein>
    <recommendedName>
        <fullName evidence="10">Geraniol 8-hydroxylase</fullName>
    </recommendedName>
</protein>
<dbReference type="InterPro" id="IPR002401">
    <property type="entry name" value="Cyt_P450_E_grp-I"/>
</dbReference>
<organism evidence="9">
    <name type="scientific">Ananas comosus var. bracteatus</name>
    <name type="common">red pineapple</name>
    <dbReference type="NCBI Taxonomy" id="296719"/>
    <lineage>
        <taxon>Eukaryota</taxon>
        <taxon>Viridiplantae</taxon>
        <taxon>Streptophyta</taxon>
        <taxon>Embryophyta</taxon>
        <taxon>Tracheophyta</taxon>
        <taxon>Spermatophyta</taxon>
        <taxon>Magnoliopsida</taxon>
        <taxon>Liliopsida</taxon>
        <taxon>Poales</taxon>
        <taxon>Bromeliaceae</taxon>
        <taxon>Bromelioideae</taxon>
        <taxon>Ananas</taxon>
    </lineage>
</organism>
<dbReference type="InterPro" id="IPR036396">
    <property type="entry name" value="Cyt_P450_sf"/>
</dbReference>
<comment type="similarity">
    <text evidence="1 7">Belongs to the cytochrome P450 family.</text>
</comment>
<feature type="chain" id="PRO_5027832255" description="Geraniol 8-hydroxylase" evidence="8">
    <location>
        <begin position="25"/>
        <end position="515"/>
    </location>
</feature>